<protein>
    <submittedName>
        <fullName evidence="1">Uncharacterized protein</fullName>
    </submittedName>
</protein>
<organism evidence="1 2">
    <name type="scientific">Cladobotryum mycophilum</name>
    <dbReference type="NCBI Taxonomy" id="491253"/>
    <lineage>
        <taxon>Eukaryota</taxon>
        <taxon>Fungi</taxon>
        <taxon>Dikarya</taxon>
        <taxon>Ascomycota</taxon>
        <taxon>Pezizomycotina</taxon>
        <taxon>Sordariomycetes</taxon>
        <taxon>Hypocreomycetidae</taxon>
        <taxon>Hypocreales</taxon>
        <taxon>Hypocreaceae</taxon>
        <taxon>Cladobotryum</taxon>
    </lineage>
</organism>
<sequence>MGGEVQKVHVDCSRPHPGPPVHIPYVQVLSIKAVESPGATNH</sequence>
<reference evidence="1 2" key="1">
    <citation type="submission" date="2024-01" db="EMBL/GenBank/DDBJ databases">
        <title>Complete genome of Cladobotryum mycophilum ATHUM6906.</title>
        <authorList>
            <person name="Christinaki A.C."/>
            <person name="Myridakis A.I."/>
            <person name="Kouvelis V.N."/>
        </authorList>
    </citation>
    <scope>NUCLEOTIDE SEQUENCE [LARGE SCALE GENOMIC DNA]</scope>
    <source>
        <strain evidence="1 2">ATHUM6906</strain>
    </source>
</reference>
<accession>A0ABR0S5B2</accession>
<evidence type="ECO:0000313" key="2">
    <source>
        <dbReference type="Proteomes" id="UP001338125"/>
    </source>
</evidence>
<proteinExistence type="predicted"/>
<gene>
    <name evidence="1" type="ORF">PT974_11471</name>
</gene>
<name>A0ABR0S5B2_9HYPO</name>
<comment type="caution">
    <text evidence="1">The sequence shown here is derived from an EMBL/GenBank/DDBJ whole genome shotgun (WGS) entry which is preliminary data.</text>
</comment>
<evidence type="ECO:0000313" key="1">
    <source>
        <dbReference type="EMBL" id="KAK5987344.1"/>
    </source>
</evidence>
<keyword evidence="2" id="KW-1185">Reference proteome</keyword>
<dbReference type="EMBL" id="JAVFKD010000016">
    <property type="protein sequence ID" value="KAK5987344.1"/>
    <property type="molecule type" value="Genomic_DNA"/>
</dbReference>
<dbReference type="Proteomes" id="UP001338125">
    <property type="component" value="Unassembled WGS sequence"/>
</dbReference>